<dbReference type="Proteomes" id="UP001597405">
    <property type="component" value="Unassembled WGS sequence"/>
</dbReference>
<dbReference type="PANTHER" id="PTHR30349">
    <property type="entry name" value="PHAGE INTEGRASE-RELATED"/>
    <property type="match status" value="1"/>
</dbReference>
<dbReference type="InterPro" id="IPR010998">
    <property type="entry name" value="Integrase_recombinase_N"/>
</dbReference>
<protein>
    <submittedName>
        <fullName evidence="8">Site-specific integrase</fullName>
    </submittedName>
</protein>
<dbReference type="PANTHER" id="PTHR30349:SF41">
    <property type="entry name" value="INTEGRASE_RECOMBINASE PROTEIN MJ0367-RELATED"/>
    <property type="match status" value="1"/>
</dbReference>
<keyword evidence="3 5" id="KW-0238">DNA-binding</keyword>
<gene>
    <name evidence="8" type="ORF">ACFSOZ_11545</name>
</gene>
<accession>A0ABW4U7E2</accession>
<evidence type="ECO:0000256" key="2">
    <source>
        <dbReference type="ARBA" id="ARBA00022908"/>
    </source>
</evidence>
<feature type="domain" description="Core-binding (CB)" evidence="7">
    <location>
        <begin position="70"/>
        <end position="161"/>
    </location>
</feature>
<dbReference type="Gene3D" id="1.10.150.130">
    <property type="match status" value="1"/>
</dbReference>
<proteinExistence type="inferred from homology"/>
<evidence type="ECO:0000313" key="9">
    <source>
        <dbReference type="Proteomes" id="UP001597405"/>
    </source>
</evidence>
<name>A0ABW4U7E2_9HYPH</name>
<dbReference type="InterPro" id="IPR002104">
    <property type="entry name" value="Integrase_catalytic"/>
</dbReference>
<evidence type="ECO:0000256" key="1">
    <source>
        <dbReference type="ARBA" id="ARBA00008857"/>
    </source>
</evidence>
<keyword evidence="4" id="KW-0233">DNA recombination</keyword>
<reference evidence="9" key="1">
    <citation type="journal article" date="2019" name="Int. J. Syst. Evol. Microbiol.">
        <title>The Global Catalogue of Microorganisms (GCM) 10K type strain sequencing project: providing services to taxonomists for standard genome sequencing and annotation.</title>
        <authorList>
            <consortium name="The Broad Institute Genomics Platform"/>
            <consortium name="The Broad Institute Genome Sequencing Center for Infectious Disease"/>
            <person name="Wu L."/>
            <person name="Ma J."/>
        </authorList>
    </citation>
    <scope>NUCLEOTIDE SEQUENCE [LARGE SCALE GENOMIC DNA]</scope>
    <source>
        <strain evidence="9">CGMCC 1.16225</strain>
    </source>
</reference>
<dbReference type="InterPro" id="IPR044068">
    <property type="entry name" value="CB"/>
</dbReference>
<dbReference type="EMBL" id="JBHUGZ010000007">
    <property type="protein sequence ID" value="MFD1983300.1"/>
    <property type="molecule type" value="Genomic_DNA"/>
</dbReference>
<evidence type="ECO:0000256" key="4">
    <source>
        <dbReference type="ARBA" id="ARBA00023172"/>
    </source>
</evidence>
<organism evidence="8 9">
    <name type="scientific">Mesorhizobium newzealandense</name>
    <dbReference type="NCBI Taxonomy" id="1300302"/>
    <lineage>
        <taxon>Bacteria</taxon>
        <taxon>Pseudomonadati</taxon>
        <taxon>Pseudomonadota</taxon>
        <taxon>Alphaproteobacteria</taxon>
        <taxon>Hyphomicrobiales</taxon>
        <taxon>Phyllobacteriaceae</taxon>
        <taxon>Mesorhizobium</taxon>
    </lineage>
</organism>
<evidence type="ECO:0000259" key="6">
    <source>
        <dbReference type="PROSITE" id="PS51898"/>
    </source>
</evidence>
<dbReference type="PROSITE" id="PS51898">
    <property type="entry name" value="TYR_RECOMBINASE"/>
    <property type="match status" value="1"/>
</dbReference>
<feature type="domain" description="Tyr recombinase" evidence="6">
    <location>
        <begin position="183"/>
        <end position="384"/>
    </location>
</feature>
<evidence type="ECO:0000259" key="7">
    <source>
        <dbReference type="PROSITE" id="PS51900"/>
    </source>
</evidence>
<keyword evidence="2" id="KW-0229">DNA integration</keyword>
<dbReference type="InterPro" id="IPR050090">
    <property type="entry name" value="Tyrosine_recombinase_XerCD"/>
</dbReference>
<keyword evidence="9" id="KW-1185">Reference proteome</keyword>
<sequence>MTEKHTILEGKVHVYRRNDSPIWNCSTYHKGKNWRVSTKEDSLARAKDWAEDWYFGLKDKGRRGELVTEKTFKNAADQFITEYEVLTEGERNARWVKDHYRRVRTYLVPFFGKMGLSTITAGTVQEYRISRMTPEEGKKLPSRSTLHHETVTLRLVLKTAVRHRWVAHLPDISQPYKKSAKVVHRAWFTPEEYKQLYQATRAHAHDARAVSLKAQKGEQAHRVWLAEQLHDKILFLTNTGLRPDEANWLEYRDVEVVKDGPTGQKILEIQVRGKRGVGYCKSTSGAVFPFQRMVTRNKPKPTDRIFPVDHKKQFNGILDKIGLKLDREGNRRTLYSLRHSYISFRLLEGADIYQIAKNCRTSVEMIEKHYAVHLKNRLDAAAINVRKPRPAKRQKPSETLDLFEN</sequence>
<dbReference type="Gene3D" id="1.10.443.10">
    <property type="entry name" value="Intergrase catalytic core"/>
    <property type="match status" value="1"/>
</dbReference>
<evidence type="ECO:0000256" key="5">
    <source>
        <dbReference type="PROSITE-ProRule" id="PRU01248"/>
    </source>
</evidence>
<dbReference type="SUPFAM" id="SSF56349">
    <property type="entry name" value="DNA breaking-rejoining enzymes"/>
    <property type="match status" value="1"/>
</dbReference>
<dbReference type="RefSeq" id="WP_379097465.1">
    <property type="nucleotide sequence ID" value="NZ_JBHUGZ010000007.1"/>
</dbReference>
<dbReference type="PROSITE" id="PS51900">
    <property type="entry name" value="CB"/>
    <property type="match status" value="1"/>
</dbReference>
<evidence type="ECO:0000256" key="3">
    <source>
        <dbReference type="ARBA" id="ARBA00023125"/>
    </source>
</evidence>
<dbReference type="InterPro" id="IPR011010">
    <property type="entry name" value="DNA_brk_join_enz"/>
</dbReference>
<evidence type="ECO:0000313" key="8">
    <source>
        <dbReference type="EMBL" id="MFD1983300.1"/>
    </source>
</evidence>
<comment type="caution">
    <text evidence="8">The sequence shown here is derived from an EMBL/GenBank/DDBJ whole genome shotgun (WGS) entry which is preliminary data.</text>
</comment>
<comment type="similarity">
    <text evidence="1">Belongs to the 'phage' integrase family.</text>
</comment>
<dbReference type="InterPro" id="IPR013762">
    <property type="entry name" value="Integrase-like_cat_sf"/>
</dbReference>